<dbReference type="EMBL" id="QPJK01000001">
    <property type="protein sequence ID" value="RCW75745.1"/>
    <property type="molecule type" value="Genomic_DNA"/>
</dbReference>
<dbReference type="PANTHER" id="PTHR11712">
    <property type="entry name" value="POLYKETIDE SYNTHASE-RELATED"/>
    <property type="match status" value="1"/>
</dbReference>
<dbReference type="InterPro" id="IPR000794">
    <property type="entry name" value="Beta-ketoacyl_synthase"/>
</dbReference>
<dbReference type="OrthoDB" id="3078238at2"/>
<evidence type="ECO:0000259" key="2">
    <source>
        <dbReference type="Pfam" id="PF00109"/>
    </source>
</evidence>
<dbReference type="Pfam" id="PF00109">
    <property type="entry name" value="ketoacyl-synt"/>
    <property type="match status" value="1"/>
</dbReference>
<comment type="caution">
    <text evidence="3">The sequence shown here is derived from an EMBL/GenBank/DDBJ whole genome shotgun (WGS) entry which is preliminary data.</text>
</comment>
<proteinExistence type="predicted"/>
<feature type="domain" description="Beta-ketoacyl synthase-like N-terminal" evidence="2">
    <location>
        <begin position="133"/>
        <end position="216"/>
    </location>
</feature>
<keyword evidence="4" id="KW-1185">Reference proteome</keyword>
<dbReference type="GO" id="GO:0005829">
    <property type="term" value="C:cytosol"/>
    <property type="evidence" value="ECO:0007669"/>
    <property type="project" value="TreeGrafter"/>
</dbReference>
<reference evidence="3 4" key="1">
    <citation type="submission" date="2018-07" db="EMBL/GenBank/DDBJ databases">
        <title>Genomic Encyclopedia of Type Strains, Phase IV (KMG-IV): sequencing the most valuable type-strain genomes for metagenomic binning, comparative biology and taxonomic classification.</title>
        <authorList>
            <person name="Goeker M."/>
        </authorList>
    </citation>
    <scope>NUCLEOTIDE SEQUENCE [LARGE SCALE GENOMIC DNA]</scope>
    <source>
        <strain evidence="3 4">DSM 21634</strain>
    </source>
</reference>
<dbReference type="GO" id="GO:0004315">
    <property type="term" value="F:3-oxoacyl-[acyl-carrier-protein] synthase activity"/>
    <property type="evidence" value="ECO:0007669"/>
    <property type="project" value="TreeGrafter"/>
</dbReference>
<keyword evidence="1" id="KW-0808">Transferase</keyword>
<evidence type="ECO:0000256" key="1">
    <source>
        <dbReference type="ARBA" id="ARBA00022679"/>
    </source>
</evidence>
<dbReference type="SUPFAM" id="SSF53901">
    <property type="entry name" value="Thiolase-like"/>
    <property type="match status" value="1"/>
</dbReference>
<gene>
    <name evidence="3" type="ORF">DES41_101340</name>
</gene>
<organism evidence="3 4">
    <name type="scientific">Pseudorhodoferax soli</name>
    <dbReference type="NCBI Taxonomy" id="545864"/>
    <lineage>
        <taxon>Bacteria</taxon>
        <taxon>Pseudomonadati</taxon>
        <taxon>Pseudomonadota</taxon>
        <taxon>Betaproteobacteria</taxon>
        <taxon>Burkholderiales</taxon>
        <taxon>Comamonadaceae</taxon>
    </lineage>
</organism>
<protein>
    <submittedName>
        <fullName evidence="3">3-oxoacyl-[acyl-carrier-protein] synthase-1</fullName>
    </submittedName>
</protein>
<dbReference type="GO" id="GO:0006633">
    <property type="term" value="P:fatty acid biosynthetic process"/>
    <property type="evidence" value="ECO:0007669"/>
    <property type="project" value="TreeGrafter"/>
</dbReference>
<dbReference type="PANTHER" id="PTHR11712:SF336">
    <property type="entry name" value="3-OXOACYL-[ACYL-CARRIER-PROTEIN] SYNTHASE, MITOCHONDRIAL"/>
    <property type="match status" value="1"/>
</dbReference>
<dbReference type="Proteomes" id="UP000252884">
    <property type="component" value="Unassembled WGS sequence"/>
</dbReference>
<accession>A0A368Y6M6</accession>
<evidence type="ECO:0000313" key="3">
    <source>
        <dbReference type="EMBL" id="RCW75745.1"/>
    </source>
</evidence>
<dbReference type="InterPro" id="IPR016039">
    <property type="entry name" value="Thiolase-like"/>
</dbReference>
<dbReference type="Gene3D" id="3.40.47.10">
    <property type="match status" value="1"/>
</dbReference>
<name>A0A368Y6M6_9BURK</name>
<dbReference type="InterPro" id="IPR014030">
    <property type="entry name" value="Ketoacyl_synth_N"/>
</dbReference>
<evidence type="ECO:0000313" key="4">
    <source>
        <dbReference type="Proteomes" id="UP000252884"/>
    </source>
</evidence>
<dbReference type="AlphaFoldDB" id="A0A368Y6M6"/>
<sequence length="359" mass="37401">MPTWNWPEMREHAVIVAMGACTPLGRDVWASAAAVRAGISGFVQHPYMLDTAGEPMRAAIAPWLDIGLDGADRLAALLFPAIDEALAPVSSASLAPLRMAIALGLPSARPGFPESLPQQMRRRLQHHYGDALGSAACFTAGHAAGLLAMQAAVNKLEQGTLDVCLVAGVDSYIAPLALEWLEGCSQLHGAGPSNNAWGFIPGEGAAALVLMRQAKARASGLQPLAHVLGTGTAMEDKRIKTQTVCIGEGLTQAFRNALGGLPDGTQISDVYCDLNGEPYRADEFGFTAMRTQASFVAASGFVAPADCWGDVAAAGGPLHLCLATVAGCKGYSRGDMALAWASSEHGERAATLLATARRN</sequence>